<evidence type="ECO:0000313" key="2">
    <source>
        <dbReference type="EMBL" id="KAK7695891.1"/>
    </source>
</evidence>
<accession>A0AAW0GT95</accession>
<evidence type="ECO:0000313" key="3">
    <source>
        <dbReference type="Proteomes" id="UP001385951"/>
    </source>
</evidence>
<protein>
    <recommendedName>
        <fullName evidence="4">Piwi domain-containing protein</fullName>
    </recommendedName>
</protein>
<proteinExistence type="predicted"/>
<dbReference type="EMBL" id="JASBNA010000001">
    <property type="protein sequence ID" value="KAK7695891.1"/>
    <property type="molecule type" value="Genomic_DNA"/>
</dbReference>
<evidence type="ECO:0008006" key="4">
    <source>
        <dbReference type="Google" id="ProtNLM"/>
    </source>
</evidence>
<organism evidence="2 3">
    <name type="scientific">Cerrena zonata</name>
    <dbReference type="NCBI Taxonomy" id="2478898"/>
    <lineage>
        <taxon>Eukaryota</taxon>
        <taxon>Fungi</taxon>
        <taxon>Dikarya</taxon>
        <taxon>Basidiomycota</taxon>
        <taxon>Agaricomycotina</taxon>
        <taxon>Agaricomycetes</taxon>
        <taxon>Polyporales</taxon>
        <taxon>Cerrenaceae</taxon>
        <taxon>Cerrena</taxon>
    </lineage>
</organism>
<gene>
    <name evidence="2" type="ORF">QCA50_000530</name>
</gene>
<evidence type="ECO:0000256" key="1">
    <source>
        <dbReference type="SAM" id="MobiDB-lite"/>
    </source>
</evidence>
<reference evidence="2 3" key="1">
    <citation type="submission" date="2022-09" db="EMBL/GenBank/DDBJ databases">
        <authorList>
            <person name="Palmer J.M."/>
        </authorList>
    </citation>
    <scope>NUCLEOTIDE SEQUENCE [LARGE SCALE GENOMIC DNA]</scope>
    <source>
        <strain evidence="2 3">DSM 7382</strain>
    </source>
</reference>
<sequence length="103" mass="10995">MTGRGAPRGRGRGAPILRGGPSLRGAPARVGLPNPGDHVSTVGVKRSGFGRGGHPTEVFTNHYEVSIPQGIIYHYDGIAAPQVSSYLYVLMKSFSLCSCYYPF</sequence>
<name>A0AAW0GT95_9APHY</name>
<feature type="region of interest" description="Disordered" evidence="1">
    <location>
        <begin position="1"/>
        <end position="37"/>
    </location>
</feature>
<dbReference type="Proteomes" id="UP001385951">
    <property type="component" value="Unassembled WGS sequence"/>
</dbReference>
<comment type="caution">
    <text evidence="2">The sequence shown here is derived from an EMBL/GenBank/DDBJ whole genome shotgun (WGS) entry which is preliminary data.</text>
</comment>
<dbReference type="AlphaFoldDB" id="A0AAW0GT95"/>
<keyword evidence="3" id="KW-1185">Reference proteome</keyword>